<dbReference type="EMBL" id="JAUTXU010000053">
    <property type="protein sequence ID" value="KAK3714815.1"/>
    <property type="molecule type" value="Genomic_DNA"/>
</dbReference>
<protein>
    <submittedName>
        <fullName evidence="1">Uncharacterized protein</fullName>
    </submittedName>
</protein>
<reference evidence="1" key="1">
    <citation type="submission" date="2023-07" db="EMBL/GenBank/DDBJ databases">
        <title>Black Yeasts Isolated from many extreme environments.</title>
        <authorList>
            <person name="Coleine C."/>
            <person name="Stajich J.E."/>
            <person name="Selbmann L."/>
        </authorList>
    </citation>
    <scope>NUCLEOTIDE SEQUENCE</scope>
    <source>
        <strain evidence="1">CCFEE 5714</strain>
    </source>
</reference>
<name>A0ACC3ND37_9PEZI</name>
<dbReference type="Proteomes" id="UP001281147">
    <property type="component" value="Unassembled WGS sequence"/>
</dbReference>
<accession>A0ACC3ND37</accession>
<comment type="caution">
    <text evidence="1">The sequence shown here is derived from an EMBL/GenBank/DDBJ whole genome shotgun (WGS) entry which is preliminary data.</text>
</comment>
<keyword evidence="2" id="KW-1185">Reference proteome</keyword>
<sequence>MAAPVLVRGYTNGEASSPTTRSMRGSKALPPVSAFAFADILRTADSADFQSAIDGVAEICAKNRMSLADEYSSHMPPLGEITTTTSVSARPHPLRPNMRTALTSVPEGSSGSSEGSSPKKRKRSRPFAWGRQQHEQNQSLRRIRIGSMGRSVPVTSTTALGSSFVMVQEDNAIARRDGGSSERQLAPPRTRTKHSKAASSLHRLLARAQSSEAG</sequence>
<evidence type="ECO:0000313" key="2">
    <source>
        <dbReference type="Proteomes" id="UP001281147"/>
    </source>
</evidence>
<organism evidence="1 2">
    <name type="scientific">Vermiconidia calcicola</name>
    <dbReference type="NCBI Taxonomy" id="1690605"/>
    <lineage>
        <taxon>Eukaryota</taxon>
        <taxon>Fungi</taxon>
        <taxon>Dikarya</taxon>
        <taxon>Ascomycota</taxon>
        <taxon>Pezizomycotina</taxon>
        <taxon>Dothideomycetes</taxon>
        <taxon>Dothideomycetidae</taxon>
        <taxon>Mycosphaerellales</taxon>
        <taxon>Extremaceae</taxon>
        <taxon>Vermiconidia</taxon>
    </lineage>
</organism>
<proteinExistence type="predicted"/>
<gene>
    <name evidence="1" type="ORF">LTR37_007550</name>
</gene>
<evidence type="ECO:0000313" key="1">
    <source>
        <dbReference type="EMBL" id="KAK3714815.1"/>
    </source>
</evidence>